<accession>X1TJU9</accession>
<dbReference type="InterPro" id="IPR013154">
    <property type="entry name" value="ADH-like_N"/>
</dbReference>
<evidence type="ECO:0000259" key="6">
    <source>
        <dbReference type="Pfam" id="PF08240"/>
    </source>
</evidence>
<feature type="domain" description="Alcohol dehydrogenase-like N-terminal" evidence="6">
    <location>
        <begin position="30"/>
        <end position="74"/>
    </location>
</feature>
<comment type="cofactor">
    <cofactor evidence="1">
        <name>Zn(2+)</name>
        <dbReference type="ChEBI" id="CHEBI:29105"/>
    </cofactor>
</comment>
<gene>
    <name evidence="7" type="ORF">S12H4_53865</name>
</gene>
<feature type="non-terminal residue" evidence="7">
    <location>
        <position position="75"/>
    </location>
</feature>
<dbReference type="GO" id="GO:0016491">
    <property type="term" value="F:oxidoreductase activity"/>
    <property type="evidence" value="ECO:0007669"/>
    <property type="project" value="UniProtKB-KW"/>
</dbReference>
<keyword evidence="5" id="KW-0560">Oxidoreductase</keyword>
<name>X1TJU9_9ZZZZ</name>
<keyword evidence="4" id="KW-0862">Zinc</keyword>
<evidence type="ECO:0000313" key="7">
    <source>
        <dbReference type="EMBL" id="GAJ05524.1"/>
    </source>
</evidence>
<comment type="caution">
    <text evidence="7">The sequence shown here is derived from an EMBL/GenBank/DDBJ whole genome shotgun (WGS) entry which is preliminary data.</text>
</comment>
<dbReference type="GO" id="GO:0046872">
    <property type="term" value="F:metal ion binding"/>
    <property type="evidence" value="ECO:0007669"/>
    <property type="project" value="UniProtKB-KW"/>
</dbReference>
<protein>
    <recommendedName>
        <fullName evidence="6">Alcohol dehydrogenase-like N-terminal domain-containing protein</fullName>
    </recommendedName>
</protein>
<evidence type="ECO:0000256" key="2">
    <source>
        <dbReference type="ARBA" id="ARBA00008072"/>
    </source>
</evidence>
<organism evidence="7">
    <name type="scientific">marine sediment metagenome</name>
    <dbReference type="NCBI Taxonomy" id="412755"/>
    <lineage>
        <taxon>unclassified sequences</taxon>
        <taxon>metagenomes</taxon>
        <taxon>ecological metagenomes</taxon>
    </lineage>
</organism>
<comment type="similarity">
    <text evidence="2">Belongs to the zinc-containing alcohol dehydrogenase family.</text>
</comment>
<dbReference type="Gene3D" id="3.90.180.10">
    <property type="entry name" value="Medium-chain alcohol dehydrogenases, catalytic domain"/>
    <property type="match status" value="1"/>
</dbReference>
<evidence type="ECO:0000256" key="1">
    <source>
        <dbReference type="ARBA" id="ARBA00001947"/>
    </source>
</evidence>
<sequence length="75" mass="8197">MADKMKAQVFYEAEKMKLEEILIPEVTDIDVLVKVKNVGICGSDISYYYGLSPLGTSTGKGPLVLGHEFTGEVTK</sequence>
<dbReference type="PANTHER" id="PTHR43161">
    <property type="entry name" value="SORBITOL DEHYDROGENASE"/>
    <property type="match status" value="1"/>
</dbReference>
<dbReference type="Pfam" id="PF08240">
    <property type="entry name" value="ADH_N"/>
    <property type="match status" value="1"/>
</dbReference>
<dbReference type="EMBL" id="BARW01034357">
    <property type="protein sequence ID" value="GAJ05524.1"/>
    <property type="molecule type" value="Genomic_DNA"/>
</dbReference>
<dbReference type="AlphaFoldDB" id="X1TJU9"/>
<proteinExistence type="inferred from homology"/>
<reference evidence="7" key="1">
    <citation type="journal article" date="2014" name="Front. Microbiol.">
        <title>High frequency of phylogenetically diverse reductive dehalogenase-homologous genes in deep subseafloor sedimentary metagenomes.</title>
        <authorList>
            <person name="Kawai M."/>
            <person name="Futagami T."/>
            <person name="Toyoda A."/>
            <person name="Takaki Y."/>
            <person name="Nishi S."/>
            <person name="Hori S."/>
            <person name="Arai W."/>
            <person name="Tsubouchi T."/>
            <person name="Morono Y."/>
            <person name="Uchiyama I."/>
            <person name="Ito T."/>
            <person name="Fujiyama A."/>
            <person name="Inagaki F."/>
            <person name="Takami H."/>
        </authorList>
    </citation>
    <scope>NUCLEOTIDE SEQUENCE</scope>
    <source>
        <strain evidence="7">Expedition CK06-06</strain>
    </source>
</reference>
<keyword evidence="3" id="KW-0479">Metal-binding</keyword>
<dbReference type="SUPFAM" id="SSF50129">
    <property type="entry name" value="GroES-like"/>
    <property type="match status" value="1"/>
</dbReference>
<dbReference type="InterPro" id="IPR011032">
    <property type="entry name" value="GroES-like_sf"/>
</dbReference>
<dbReference type="PANTHER" id="PTHR43161:SF23">
    <property type="entry name" value="(R,R)-BUTANEDIOL DEHYDROGENASE-RELATED"/>
    <property type="match status" value="1"/>
</dbReference>
<evidence type="ECO:0000256" key="5">
    <source>
        <dbReference type="ARBA" id="ARBA00023002"/>
    </source>
</evidence>
<evidence type="ECO:0000256" key="4">
    <source>
        <dbReference type="ARBA" id="ARBA00022833"/>
    </source>
</evidence>
<evidence type="ECO:0000256" key="3">
    <source>
        <dbReference type="ARBA" id="ARBA00022723"/>
    </source>
</evidence>